<dbReference type="GO" id="GO:0015820">
    <property type="term" value="P:L-leucine transport"/>
    <property type="evidence" value="ECO:0007669"/>
    <property type="project" value="TreeGrafter"/>
</dbReference>
<dbReference type="HOGENOM" id="CLU_079569_3_1_4"/>
<evidence type="ECO:0000256" key="3">
    <source>
        <dbReference type="ARBA" id="ARBA00022475"/>
    </source>
</evidence>
<dbReference type="PANTHER" id="PTHR30086:SF15">
    <property type="entry name" value="LEUCINE EFFLUX PROTEIN"/>
    <property type="match status" value="1"/>
</dbReference>
<dbReference type="OrthoDB" id="9804822at2"/>
<protein>
    <submittedName>
        <fullName evidence="8">Threonine efflux protein</fullName>
    </submittedName>
</protein>
<evidence type="ECO:0000256" key="4">
    <source>
        <dbReference type="ARBA" id="ARBA00022692"/>
    </source>
</evidence>
<evidence type="ECO:0000313" key="9">
    <source>
        <dbReference type="Proteomes" id="UP000030302"/>
    </source>
</evidence>
<dbReference type="NCBIfam" id="NF008201">
    <property type="entry name" value="PRK10958.1"/>
    <property type="match status" value="1"/>
</dbReference>
<keyword evidence="6 7" id="KW-0472">Membrane</keyword>
<dbReference type="GO" id="GO:0015190">
    <property type="term" value="F:L-leucine transmembrane transporter activity"/>
    <property type="evidence" value="ECO:0007669"/>
    <property type="project" value="TreeGrafter"/>
</dbReference>
<dbReference type="AlphaFoldDB" id="A0A0A1FH55"/>
<dbReference type="Proteomes" id="UP000030302">
    <property type="component" value="Chromosome"/>
</dbReference>
<accession>A0A0A1FH55</accession>
<evidence type="ECO:0000256" key="2">
    <source>
        <dbReference type="ARBA" id="ARBA00007928"/>
    </source>
</evidence>
<evidence type="ECO:0000256" key="1">
    <source>
        <dbReference type="ARBA" id="ARBA00004651"/>
    </source>
</evidence>
<feature type="transmembrane region" description="Helical" evidence="7">
    <location>
        <begin position="81"/>
        <end position="100"/>
    </location>
</feature>
<evidence type="ECO:0000256" key="5">
    <source>
        <dbReference type="ARBA" id="ARBA00022989"/>
    </source>
</evidence>
<dbReference type="PANTHER" id="PTHR30086">
    <property type="entry name" value="ARGININE EXPORTER PROTEIN ARGO"/>
    <property type="match status" value="1"/>
</dbReference>
<dbReference type="PIRSF" id="PIRSF006324">
    <property type="entry name" value="LeuE"/>
    <property type="match status" value="1"/>
</dbReference>
<dbReference type="KEGG" id="care:LT85_4960"/>
<feature type="transmembrane region" description="Helical" evidence="7">
    <location>
        <begin position="189"/>
        <end position="206"/>
    </location>
</feature>
<evidence type="ECO:0000256" key="6">
    <source>
        <dbReference type="ARBA" id="ARBA00023136"/>
    </source>
</evidence>
<dbReference type="GO" id="GO:0005886">
    <property type="term" value="C:plasma membrane"/>
    <property type="evidence" value="ECO:0007669"/>
    <property type="project" value="UniProtKB-SubCell"/>
</dbReference>
<organism evidence="8 9">
    <name type="scientific">Collimonas arenae</name>
    <dbReference type="NCBI Taxonomy" id="279058"/>
    <lineage>
        <taxon>Bacteria</taxon>
        <taxon>Pseudomonadati</taxon>
        <taxon>Pseudomonadota</taxon>
        <taxon>Betaproteobacteria</taxon>
        <taxon>Burkholderiales</taxon>
        <taxon>Oxalobacteraceae</taxon>
        <taxon>Collimonas</taxon>
    </lineage>
</organism>
<dbReference type="Pfam" id="PF01810">
    <property type="entry name" value="LysE"/>
    <property type="match status" value="1"/>
</dbReference>
<keyword evidence="5 7" id="KW-1133">Transmembrane helix</keyword>
<sequence>MSAFFHTLGITDVWQLIVATMVFLMLPGAGTFCILTSAGKGGIRGGYASVFGIMLGDALLMFLAAIGVAALLTANPMVFKAIQYVGAAYLAYLGCRLLFAKKTDGASAEIGFAGASNFTRGFMATLINPKPIVFYMAFFPLFMDPATQRGGLTFLTMGAIISSCAFIYGSLLVLLGNTAAKRLGHNRRIAAFASKAAGIFLIGFGIKLSTN</sequence>
<reference evidence="9" key="1">
    <citation type="journal article" date="2014" name="Soil Biol. Biochem.">
        <title>Structure and function of bacterial communities in ageing soils: Insights from the Mendocino ecological staircase.</title>
        <authorList>
            <person name="Uroz S."/>
            <person name="Tech J.J."/>
            <person name="Sawaya N.A."/>
            <person name="Frey-Klett P."/>
            <person name="Leveau J.H.J."/>
        </authorList>
    </citation>
    <scope>NUCLEOTIDE SEQUENCE [LARGE SCALE GENOMIC DNA]</scope>
    <source>
        <strain evidence="9">Cal35</strain>
    </source>
</reference>
<dbReference type="RefSeq" id="WP_038494327.1">
    <property type="nucleotide sequence ID" value="NZ_CP009962.1"/>
</dbReference>
<keyword evidence="4 7" id="KW-0812">Transmembrane</keyword>
<feature type="transmembrane region" description="Helical" evidence="7">
    <location>
        <begin position="154"/>
        <end position="177"/>
    </location>
</feature>
<evidence type="ECO:0000313" key="8">
    <source>
        <dbReference type="EMBL" id="AIY44118.1"/>
    </source>
</evidence>
<feature type="transmembrane region" description="Helical" evidence="7">
    <location>
        <begin position="47"/>
        <end position="69"/>
    </location>
</feature>
<name>A0A0A1FH55_9BURK</name>
<gene>
    <name evidence="8" type="ORF">LT85_4960</name>
</gene>
<keyword evidence="3" id="KW-1003">Cell membrane</keyword>
<evidence type="ECO:0000256" key="7">
    <source>
        <dbReference type="SAM" id="Phobius"/>
    </source>
</evidence>
<feature type="transmembrane region" description="Helical" evidence="7">
    <location>
        <begin position="121"/>
        <end position="142"/>
    </location>
</feature>
<keyword evidence="9" id="KW-1185">Reference proteome</keyword>
<dbReference type="EMBL" id="CP009962">
    <property type="protein sequence ID" value="AIY44118.1"/>
    <property type="molecule type" value="Genomic_DNA"/>
</dbReference>
<dbReference type="STRING" id="279058.LT85_4960"/>
<comment type="similarity">
    <text evidence="2">Belongs to the Rht family.</text>
</comment>
<dbReference type="InterPro" id="IPR001123">
    <property type="entry name" value="LeuE-type"/>
</dbReference>
<comment type="subcellular location">
    <subcellularLocation>
        <location evidence="1">Cell membrane</location>
        <topology evidence="1">Multi-pass membrane protein</topology>
    </subcellularLocation>
</comment>
<feature type="transmembrane region" description="Helical" evidence="7">
    <location>
        <begin position="13"/>
        <end position="35"/>
    </location>
</feature>
<proteinExistence type="inferred from homology"/>